<evidence type="ECO:0008006" key="7">
    <source>
        <dbReference type="Google" id="ProtNLM"/>
    </source>
</evidence>
<organism evidence="5 6">
    <name type="scientific">Henosepilachna vigintioctopunctata</name>
    <dbReference type="NCBI Taxonomy" id="420089"/>
    <lineage>
        <taxon>Eukaryota</taxon>
        <taxon>Metazoa</taxon>
        <taxon>Ecdysozoa</taxon>
        <taxon>Arthropoda</taxon>
        <taxon>Hexapoda</taxon>
        <taxon>Insecta</taxon>
        <taxon>Pterygota</taxon>
        <taxon>Neoptera</taxon>
        <taxon>Endopterygota</taxon>
        <taxon>Coleoptera</taxon>
        <taxon>Polyphaga</taxon>
        <taxon>Cucujiformia</taxon>
        <taxon>Coccinelloidea</taxon>
        <taxon>Coccinellidae</taxon>
        <taxon>Epilachninae</taxon>
        <taxon>Epilachnini</taxon>
        <taxon>Henosepilachna</taxon>
    </lineage>
</organism>
<protein>
    <recommendedName>
        <fullName evidence="7">Leucine-rich repeat-containing protein 51</fullName>
    </recommendedName>
</protein>
<dbReference type="InterPro" id="IPR032675">
    <property type="entry name" value="LRR_dom_sf"/>
</dbReference>
<keyword evidence="6" id="KW-1185">Reference proteome</keyword>
<evidence type="ECO:0000256" key="4">
    <source>
        <dbReference type="ARBA" id="ARBA00022737"/>
    </source>
</evidence>
<keyword evidence="4" id="KW-0677">Repeat</keyword>
<keyword evidence="2" id="KW-0963">Cytoplasm</keyword>
<sequence length="203" mass="23345">MVRNCVHKAKVDFLINENTILETGKPADYSFKKTTELQAMGVEAARGIRIGSVPERGSTKKKLLTRSLWLNNNKLKNIQNLDAIVESVLEVPAQLSWLDFSFNYIKDIDESILKYTNLKIVYFHGNCISKFSEVIKLRKLKHLKTVTFHGNPISNVPLYRVSIMWMLPQISNLDFTPIIKNEKLTPPPTETLKIIREFEAKEK</sequence>
<dbReference type="GO" id="GO:0005737">
    <property type="term" value="C:cytoplasm"/>
    <property type="evidence" value="ECO:0007669"/>
    <property type="project" value="UniProtKB-SubCell"/>
</dbReference>
<dbReference type="EMBL" id="JARQZJ010000008">
    <property type="protein sequence ID" value="KAK9872055.1"/>
    <property type="molecule type" value="Genomic_DNA"/>
</dbReference>
<keyword evidence="3" id="KW-0433">Leucine-rich repeat</keyword>
<dbReference type="Proteomes" id="UP001431783">
    <property type="component" value="Unassembled WGS sequence"/>
</dbReference>
<dbReference type="Gene3D" id="3.80.10.10">
    <property type="entry name" value="Ribonuclease Inhibitor"/>
    <property type="match status" value="1"/>
</dbReference>
<evidence type="ECO:0000313" key="6">
    <source>
        <dbReference type="Proteomes" id="UP001431783"/>
    </source>
</evidence>
<dbReference type="SUPFAM" id="SSF52058">
    <property type="entry name" value="L domain-like"/>
    <property type="match status" value="1"/>
</dbReference>
<evidence type="ECO:0000256" key="1">
    <source>
        <dbReference type="ARBA" id="ARBA00004496"/>
    </source>
</evidence>
<evidence type="ECO:0000256" key="2">
    <source>
        <dbReference type="ARBA" id="ARBA00022490"/>
    </source>
</evidence>
<dbReference type="PANTHER" id="PTHR46545:SF1">
    <property type="entry name" value="LEUCINE-RICH REPEAT-CONTAINING PROTEIN 51"/>
    <property type="match status" value="1"/>
</dbReference>
<evidence type="ECO:0000256" key="3">
    <source>
        <dbReference type="ARBA" id="ARBA00022614"/>
    </source>
</evidence>
<reference evidence="5 6" key="1">
    <citation type="submission" date="2023-03" db="EMBL/GenBank/DDBJ databases">
        <title>Genome insight into feeding habits of ladybird beetles.</title>
        <authorList>
            <person name="Li H.-S."/>
            <person name="Huang Y.-H."/>
            <person name="Pang H."/>
        </authorList>
    </citation>
    <scope>NUCLEOTIDE SEQUENCE [LARGE SCALE GENOMIC DNA]</scope>
    <source>
        <strain evidence="5">SYSU_2023b</strain>
        <tissue evidence="5">Whole body</tissue>
    </source>
</reference>
<name>A0AAW1TTW6_9CUCU</name>
<comment type="subcellular location">
    <subcellularLocation>
        <location evidence="1">Cytoplasm</location>
    </subcellularLocation>
</comment>
<evidence type="ECO:0000313" key="5">
    <source>
        <dbReference type="EMBL" id="KAK9872055.1"/>
    </source>
</evidence>
<gene>
    <name evidence="5" type="ORF">WA026_015304</name>
</gene>
<dbReference type="AlphaFoldDB" id="A0AAW1TTW6"/>
<dbReference type="PANTHER" id="PTHR46545">
    <property type="entry name" value="LEUCINE-RICH REPEAT-CONTAINING PROTEIN 51"/>
    <property type="match status" value="1"/>
</dbReference>
<accession>A0AAW1TTW6</accession>
<proteinExistence type="predicted"/>
<comment type="caution">
    <text evidence="5">The sequence shown here is derived from an EMBL/GenBank/DDBJ whole genome shotgun (WGS) entry which is preliminary data.</text>
</comment>